<dbReference type="GO" id="GO:0003755">
    <property type="term" value="F:peptidyl-prolyl cis-trans isomerase activity"/>
    <property type="evidence" value="ECO:0007669"/>
    <property type="project" value="UniProtKB-KW"/>
</dbReference>
<evidence type="ECO:0000256" key="7">
    <source>
        <dbReference type="SAM" id="SignalP"/>
    </source>
</evidence>
<name>A1ZRR9_MICM2</name>
<protein>
    <recommendedName>
        <fullName evidence="3 6">peptidylprolyl isomerase</fullName>
        <ecNumber evidence="3 6">5.2.1.8</ecNumber>
    </recommendedName>
</protein>
<keyword evidence="10" id="KW-1185">Reference proteome</keyword>
<sequence length="346" mass="38653">MRKYYILPALTLFGLLFMTSCGKKGNDENNDSSQQSSKEDFTGFEQTPTGIYYKVINHNPDTAKAFKFDRAIDFHLVVKNYKDSVLQNSYEKEPIKNFIYQPPRFKGDIAEIMQYISEGDSVVIGVSSDSTAKYQGRPMPPTFPKGTYVRYFMKVLKVKPAAEAMAEIEKAKTEAQQKVRRDDSIAIHSYLKEKGLADKAKSTPSGLYYVVTEEGTGERPEKHDTVYTNYVGKLTNGNLFDTNVEEAAKKGGTYQGPNPKKYQPFKFILGRQQVIRGWDEGLALLKKGSKAILLVPSTLGYGPRAMGKDIPANSTLVFDVELTDFKKGKAPKAMPKGHSKGDGHNH</sequence>
<dbReference type="EC" id="5.2.1.8" evidence="3 6"/>
<dbReference type="PANTHER" id="PTHR43811:SF19">
    <property type="entry name" value="39 KDA FK506-BINDING NUCLEAR PROTEIN"/>
    <property type="match status" value="1"/>
</dbReference>
<keyword evidence="5 6" id="KW-0413">Isomerase</keyword>
<comment type="similarity">
    <text evidence="2">Belongs to the FKBP-type PPIase family.</text>
</comment>
<dbReference type="AlphaFoldDB" id="A1ZRR9"/>
<evidence type="ECO:0000256" key="6">
    <source>
        <dbReference type="PROSITE-ProRule" id="PRU00277"/>
    </source>
</evidence>
<dbReference type="RefSeq" id="WP_004156560.1">
    <property type="nucleotide sequence ID" value="NZ_AAWS01000028.1"/>
</dbReference>
<organism evidence="9 10">
    <name type="scientific">Microscilla marina ATCC 23134</name>
    <dbReference type="NCBI Taxonomy" id="313606"/>
    <lineage>
        <taxon>Bacteria</taxon>
        <taxon>Pseudomonadati</taxon>
        <taxon>Bacteroidota</taxon>
        <taxon>Cytophagia</taxon>
        <taxon>Cytophagales</taxon>
        <taxon>Microscillaceae</taxon>
        <taxon>Microscilla</taxon>
    </lineage>
</organism>
<evidence type="ECO:0000313" key="9">
    <source>
        <dbReference type="EMBL" id="EAY26974.1"/>
    </source>
</evidence>
<evidence type="ECO:0000256" key="5">
    <source>
        <dbReference type="ARBA" id="ARBA00023235"/>
    </source>
</evidence>
<feature type="domain" description="PPIase FKBP-type" evidence="8">
    <location>
        <begin position="223"/>
        <end position="326"/>
    </location>
</feature>
<keyword evidence="4 6" id="KW-0697">Rotamase</keyword>
<dbReference type="OrthoDB" id="9814548at2"/>
<dbReference type="PANTHER" id="PTHR43811">
    <property type="entry name" value="FKBP-TYPE PEPTIDYL-PROLYL CIS-TRANS ISOMERASE FKPA"/>
    <property type="match status" value="1"/>
</dbReference>
<feature type="chain" id="PRO_5002642400" description="peptidylprolyl isomerase" evidence="7">
    <location>
        <begin position="24"/>
        <end position="346"/>
    </location>
</feature>
<evidence type="ECO:0000256" key="2">
    <source>
        <dbReference type="ARBA" id="ARBA00006577"/>
    </source>
</evidence>
<accession>A1ZRR9</accession>
<feature type="signal peptide" evidence="7">
    <location>
        <begin position="1"/>
        <end position="23"/>
    </location>
</feature>
<evidence type="ECO:0000259" key="8">
    <source>
        <dbReference type="PROSITE" id="PS50059"/>
    </source>
</evidence>
<dbReference type="eggNOG" id="COG0545">
    <property type="taxonomic scope" value="Bacteria"/>
</dbReference>
<dbReference type="Gene3D" id="3.10.50.40">
    <property type="match status" value="2"/>
</dbReference>
<proteinExistence type="inferred from homology"/>
<dbReference type="PROSITE" id="PS50059">
    <property type="entry name" value="FKBP_PPIASE"/>
    <property type="match status" value="1"/>
</dbReference>
<comment type="catalytic activity">
    <reaction evidence="1 6">
        <text>[protein]-peptidylproline (omega=180) = [protein]-peptidylproline (omega=0)</text>
        <dbReference type="Rhea" id="RHEA:16237"/>
        <dbReference type="Rhea" id="RHEA-COMP:10747"/>
        <dbReference type="Rhea" id="RHEA-COMP:10748"/>
        <dbReference type="ChEBI" id="CHEBI:83833"/>
        <dbReference type="ChEBI" id="CHEBI:83834"/>
        <dbReference type="EC" id="5.2.1.8"/>
    </reaction>
</comment>
<dbReference type="EMBL" id="AAWS01000028">
    <property type="protein sequence ID" value="EAY26974.1"/>
    <property type="molecule type" value="Genomic_DNA"/>
</dbReference>
<keyword evidence="7" id="KW-0732">Signal</keyword>
<comment type="caution">
    <text evidence="9">The sequence shown here is derived from an EMBL/GenBank/DDBJ whole genome shotgun (WGS) entry which is preliminary data.</text>
</comment>
<evidence type="ECO:0000313" key="10">
    <source>
        <dbReference type="Proteomes" id="UP000004095"/>
    </source>
</evidence>
<dbReference type="Proteomes" id="UP000004095">
    <property type="component" value="Unassembled WGS sequence"/>
</dbReference>
<dbReference type="Pfam" id="PF00254">
    <property type="entry name" value="FKBP_C"/>
    <property type="match status" value="1"/>
</dbReference>
<evidence type="ECO:0000256" key="3">
    <source>
        <dbReference type="ARBA" id="ARBA00013194"/>
    </source>
</evidence>
<dbReference type="InterPro" id="IPR001179">
    <property type="entry name" value="PPIase_FKBP_dom"/>
</dbReference>
<evidence type="ECO:0000256" key="1">
    <source>
        <dbReference type="ARBA" id="ARBA00000971"/>
    </source>
</evidence>
<reference evidence="9 10" key="1">
    <citation type="submission" date="2007-01" db="EMBL/GenBank/DDBJ databases">
        <authorList>
            <person name="Haygood M."/>
            <person name="Podell S."/>
            <person name="Anderson C."/>
            <person name="Hopkinson B."/>
            <person name="Roe K."/>
            <person name="Barbeau K."/>
            <person name="Gaasterland T."/>
            <person name="Ferriera S."/>
            <person name="Johnson J."/>
            <person name="Kravitz S."/>
            <person name="Beeson K."/>
            <person name="Sutton G."/>
            <person name="Rogers Y.-H."/>
            <person name="Friedman R."/>
            <person name="Frazier M."/>
            <person name="Venter J.C."/>
        </authorList>
    </citation>
    <scope>NUCLEOTIDE SEQUENCE [LARGE SCALE GENOMIC DNA]</scope>
    <source>
        <strain evidence="9 10">ATCC 23134</strain>
    </source>
</reference>
<dbReference type="SUPFAM" id="SSF54534">
    <property type="entry name" value="FKBP-like"/>
    <property type="match status" value="2"/>
</dbReference>
<dbReference type="PROSITE" id="PS51257">
    <property type="entry name" value="PROKAR_LIPOPROTEIN"/>
    <property type="match status" value="1"/>
</dbReference>
<evidence type="ECO:0000256" key="4">
    <source>
        <dbReference type="ARBA" id="ARBA00023110"/>
    </source>
</evidence>
<gene>
    <name evidence="9" type="ORF">M23134_03626</name>
</gene>
<dbReference type="InterPro" id="IPR046357">
    <property type="entry name" value="PPIase_dom_sf"/>
</dbReference>